<dbReference type="InterPro" id="IPR045012">
    <property type="entry name" value="NLP"/>
</dbReference>
<dbReference type="STRING" id="22663.A0A2I0JCQ0"/>
<organism evidence="8 9">
    <name type="scientific">Punica granatum</name>
    <name type="common">Pomegranate</name>
    <dbReference type="NCBI Taxonomy" id="22663"/>
    <lineage>
        <taxon>Eukaryota</taxon>
        <taxon>Viridiplantae</taxon>
        <taxon>Streptophyta</taxon>
        <taxon>Embryophyta</taxon>
        <taxon>Tracheophyta</taxon>
        <taxon>Spermatophyta</taxon>
        <taxon>Magnoliopsida</taxon>
        <taxon>eudicotyledons</taxon>
        <taxon>Gunneridae</taxon>
        <taxon>Pentapetalae</taxon>
        <taxon>rosids</taxon>
        <taxon>malvids</taxon>
        <taxon>Myrtales</taxon>
        <taxon>Lythraceae</taxon>
        <taxon>Punica</taxon>
    </lineage>
</organism>
<dbReference type="InterPro" id="IPR055081">
    <property type="entry name" value="NLP1-9_GAF"/>
</dbReference>
<dbReference type="GO" id="GO:0003677">
    <property type="term" value="F:DNA binding"/>
    <property type="evidence" value="ECO:0007669"/>
    <property type="project" value="UniProtKB-KW"/>
</dbReference>
<dbReference type="InterPro" id="IPR000270">
    <property type="entry name" value="PB1_dom"/>
</dbReference>
<dbReference type="PANTHER" id="PTHR32002:SF41">
    <property type="entry name" value="PROTEIN NLP8"/>
    <property type="match status" value="1"/>
</dbReference>
<dbReference type="SMART" id="SM00666">
    <property type="entry name" value="PB1"/>
    <property type="match status" value="1"/>
</dbReference>
<protein>
    <recommendedName>
        <fullName evidence="10">Protein NLP9-like</fullName>
    </recommendedName>
</protein>
<dbReference type="Gene3D" id="3.10.20.90">
    <property type="entry name" value="Phosphatidylinositol 3-kinase Catalytic Subunit, Chain A, domain 1"/>
    <property type="match status" value="1"/>
</dbReference>
<evidence type="ECO:0000256" key="1">
    <source>
        <dbReference type="ARBA" id="ARBA00023015"/>
    </source>
</evidence>
<evidence type="ECO:0000256" key="5">
    <source>
        <dbReference type="SAM" id="MobiDB-lite"/>
    </source>
</evidence>
<dbReference type="InterPro" id="IPR053793">
    <property type="entry name" value="PB1-like"/>
</dbReference>
<proteinExistence type="predicted"/>
<evidence type="ECO:0000313" key="9">
    <source>
        <dbReference type="Proteomes" id="UP000233551"/>
    </source>
</evidence>
<feature type="domain" description="PB1" evidence="7">
    <location>
        <begin position="831"/>
        <end position="913"/>
    </location>
</feature>
<keyword evidence="4" id="KW-0539">Nucleus</keyword>
<dbReference type="Pfam" id="PF02042">
    <property type="entry name" value="RWP-RK"/>
    <property type="match status" value="1"/>
</dbReference>
<evidence type="ECO:0000256" key="3">
    <source>
        <dbReference type="ARBA" id="ARBA00023163"/>
    </source>
</evidence>
<dbReference type="InterPro" id="IPR003035">
    <property type="entry name" value="RWP-RK_dom"/>
</dbReference>
<dbReference type="InterPro" id="IPR034891">
    <property type="entry name" value="PB1_NLP"/>
</dbReference>
<dbReference type="Pfam" id="PF00564">
    <property type="entry name" value="PB1"/>
    <property type="match status" value="1"/>
</dbReference>
<reference evidence="8 9" key="1">
    <citation type="submission" date="2017-11" db="EMBL/GenBank/DDBJ databases">
        <title>De-novo sequencing of pomegranate (Punica granatum L.) genome.</title>
        <authorList>
            <person name="Akparov Z."/>
            <person name="Amiraslanov A."/>
            <person name="Hajiyeva S."/>
            <person name="Abbasov M."/>
            <person name="Kaur K."/>
            <person name="Hamwieh A."/>
            <person name="Solovyev V."/>
            <person name="Salamov A."/>
            <person name="Braich B."/>
            <person name="Kosarev P."/>
            <person name="Mahmoud A."/>
            <person name="Hajiyev E."/>
            <person name="Babayeva S."/>
            <person name="Izzatullayeva V."/>
            <person name="Mammadov A."/>
            <person name="Mammadov A."/>
            <person name="Sharifova S."/>
            <person name="Ojaghi J."/>
            <person name="Eynullazada K."/>
            <person name="Bayramov B."/>
            <person name="Abdulazimova A."/>
            <person name="Shahmuradov I."/>
        </authorList>
    </citation>
    <scope>NUCLEOTIDE SEQUENCE [LARGE SCALE GENOMIC DNA]</scope>
    <source>
        <strain evidence="9">cv. AG2017</strain>
        <tissue evidence="8">Leaf</tissue>
    </source>
</reference>
<keyword evidence="2" id="KW-0238">DNA-binding</keyword>
<dbReference type="PANTHER" id="PTHR32002">
    <property type="entry name" value="PROTEIN NLP8"/>
    <property type="match status" value="1"/>
</dbReference>
<dbReference type="EMBL" id="PGOL01001831">
    <property type="protein sequence ID" value="PKI53783.1"/>
    <property type="molecule type" value="Genomic_DNA"/>
</dbReference>
<keyword evidence="1" id="KW-0805">Transcription regulation</keyword>
<feature type="region of interest" description="Disordered" evidence="5">
    <location>
        <begin position="502"/>
        <end position="563"/>
    </location>
</feature>
<feature type="compositionally biased region" description="Low complexity" evidence="5">
    <location>
        <begin position="793"/>
        <end position="811"/>
    </location>
</feature>
<dbReference type="Pfam" id="PF22922">
    <property type="entry name" value="GAF_NLP"/>
    <property type="match status" value="1"/>
</dbReference>
<dbReference type="PROSITE" id="PS51519">
    <property type="entry name" value="RWP_RK"/>
    <property type="match status" value="1"/>
</dbReference>
<feature type="region of interest" description="Disordered" evidence="5">
    <location>
        <begin position="785"/>
        <end position="815"/>
    </location>
</feature>
<evidence type="ECO:0008006" key="10">
    <source>
        <dbReference type="Google" id="ProtNLM"/>
    </source>
</evidence>
<sequence>MGYWIAPGAPVDGSGLFDYGPRNPLPDDPFGNFTDIMNFDSYPGLHNSPMGADQILTSYTLPSYPSAPYASPDAMALSDHTPLSSFSDQGGGLGSSSGYRENVQIENSQVDPPEENDSSRARQIGFPDGVNPLIPQPLARSLDEKMLKALSMFKEFSGGGILAQVWVPIRHGDQFYLSTCEQPYLLDKVLEGYREVSRAFTFSAEGKPGSYPGLPGRVFMSRVPEWTSNVIYYNHSEYLRVKHAVEHNIRGCIALPVFDSNEISCCAVLELVTMKEKPNFDSEMEKVCTALQAVNLRTSPPSRLRPQCLSRNQRAALAEITDVLRAVCHAHRFPLALTWIPCVFIEEPTDEIIQVQVREGNKDPNRKCILCIEDSACYVNDKSMEGFVHACVEHYLEEGQGIAGKALQSSHPFFYPDVKSYDIRDYPLVHHARRFGLSAAVAIRLRSTYTGDNDYVLEFFLPVNIKGSAEQQLLLDNLSRTMQRICKTLRTVSEAELVSGTEMEVADNVPPAAVSRRASSTVLSGSTSGPSPRSDGLDSDGPCEQMASGSNRQQEKKRSTAEKTVSLSVLQQYFSGSLKDAAKSIGVCPTTLKRICRQHGISRWPSRKINKVNRSLRKIQTVLDSVQGVDGGLKFDPTTGGFVAAGPISQEVDVQKNLLFPDKNPSLGKNAEVFIRESSSIPSINGESSMIKLEEDECCVGRNPQGEGNKAINLDKSQPIPWIGPQNPSLDSYFPKLGKNSPPKVGDPHFLLVNSGCPSTYIAAVAEDMDAGVEIDNGAVVHTRPTSLSMTDSSNVSGSMMHGSSSSSQSFEEGKQGSCKPEANCCDSGTKITVKATYKDDTIRFKFNPSAGCFQLYEEVSKRFKIANGTFQLKYLDDEDEWVMLVSESDLQECLEVLESSGTQSVKFLVRDLPAAMGSSGSSNCFLTVSKESSTCADPGLIFRERNSEGWGGGTEGRV</sequence>
<evidence type="ECO:0000313" key="8">
    <source>
        <dbReference type="EMBL" id="PKI53783.1"/>
    </source>
</evidence>
<feature type="domain" description="RWP-RK" evidence="6">
    <location>
        <begin position="546"/>
        <end position="632"/>
    </location>
</feature>
<accession>A0A2I0JCQ0</accession>
<comment type="caution">
    <text evidence="8">The sequence shown here is derived from an EMBL/GenBank/DDBJ whole genome shotgun (WGS) entry which is preliminary data.</text>
</comment>
<evidence type="ECO:0000259" key="6">
    <source>
        <dbReference type="PROSITE" id="PS51519"/>
    </source>
</evidence>
<dbReference type="GO" id="GO:0003700">
    <property type="term" value="F:DNA-binding transcription factor activity"/>
    <property type="evidence" value="ECO:0007669"/>
    <property type="project" value="InterPro"/>
</dbReference>
<evidence type="ECO:0000259" key="7">
    <source>
        <dbReference type="PROSITE" id="PS51745"/>
    </source>
</evidence>
<evidence type="ECO:0000256" key="2">
    <source>
        <dbReference type="ARBA" id="ARBA00023125"/>
    </source>
</evidence>
<feature type="region of interest" description="Disordered" evidence="5">
    <location>
        <begin position="80"/>
        <end position="99"/>
    </location>
</feature>
<keyword evidence="9" id="KW-1185">Reference proteome</keyword>
<dbReference type="PROSITE" id="PS51745">
    <property type="entry name" value="PB1"/>
    <property type="match status" value="1"/>
</dbReference>
<name>A0A2I0JCQ0_PUNGR</name>
<evidence type="ECO:0000256" key="4">
    <source>
        <dbReference type="ARBA" id="ARBA00023242"/>
    </source>
</evidence>
<keyword evidence="3" id="KW-0804">Transcription</keyword>
<dbReference type="Proteomes" id="UP000233551">
    <property type="component" value="Unassembled WGS sequence"/>
</dbReference>
<gene>
    <name evidence="8" type="ORF">CRG98_025789</name>
</gene>
<dbReference type="SUPFAM" id="SSF54277">
    <property type="entry name" value="CAD &amp; PB1 domains"/>
    <property type="match status" value="1"/>
</dbReference>
<feature type="region of interest" description="Disordered" evidence="5">
    <location>
        <begin position="106"/>
        <end position="127"/>
    </location>
</feature>
<dbReference type="AlphaFoldDB" id="A0A2I0JCQ0"/>
<dbReference type="CDD" id="cd06407">
    <property type="entry name" value="PB1_NLP"/>
    <property type="match status" value="1"/>
</dbReference>
<feature type="compositionally biased region" description="Polar residues" evidence="5">
    <location>
        <begin position="517"/>
        <end position="531"/>
    </location>
</feature>